<dbReference type="InterPro" id="IPR005135">
    <property type="entry name" value="Endo/exonuclease/phosphatase"/>
</dbReference>
<dbReference type="GO" id="GO:0016605">
    <property type="term" value="C:PML body"/>
    <property type="evidence" value="ECO:0007669"/>
    <property type="project" value="UniProtKB-SubCell"/>
</dbReference>
<comment type="cofactor">
    <cofactor evidence="2">
        <name>Mg(2+)</name>
        <dbReference type="ChEBI" id="CHEBI:18420"/>
    </cofactor>
</comment>
<feature type="compositionally biased region" description="Basic and acidic residues" evidence="13">
    <location>
        <begin position="78"/>
        <end position="90"/>
    </location>
</feature>
<feature type="compositionally biased region" description="Basic residues" evidence="13">
    <location>
        <begin position="91"/>
        <end position="108"/>
    </location>
</feature>
<feature type="compositionally biased region" description="Low complexity" evidence="13">
    <location>
        <begin position="134"/>
        <end position="173"/>
    </location>
</feature>
<reference evidence="15 16" key="1">
    <citation type="submission" date="2020-10" db="EMBL/GenBank/DDBJ databases">
        <title>Pygocentrus nattereri (red-bellied piranha) genome, fPygNat1, primary haplotype.</title>
        <authorList>
            <person name="Myers G."/>
            <person name="Meyer A."/>
            <person name="Karagic N."/>
            <person name="Pippel M."/>
            <person name="Winkler S."/>
            <person name="Tracey A."/>
            <person name="Wood J."/>
            <person name="Formenti G."/>
            <person name="Howe K."/>
            <person name="Fedrigo O."/>
            <person name="Jarvis E.D."/>
        </authorList>
    </citation>
    <scope>NUCLEOTIDE SEQUENCE [LARGE SCALE GENOMIC DNA]</scope>
</reference>
<reference evidence="15" key="3">
    <citation type="submission" date="2025-09" db="UniProtKB">
        <authorList>
            <consortium name="Ensembl"/>
        </authorList>
    </citation>
    <scope>IDENTIFICATION</scope>
</reference>
<keyword evidence="7" id="KW-0227">DNA damage</keyword>
<organism evidence="15 16">
    <name type="scientific">Pygocentrus nattereri</name>
    <name type="common">Red-bellied piranha</name>
    <dbReference type="NCBI Taxonomy" id="42514"/>
    <lineage>
        <taxon>Eukaryota</taxon>
        <taxon>Metazoa</taxon>
        <taxon>Chordata</taxon>
        <taxon>Craniata</taxon>
        <taxon>Vertebrata</taxon>
        <taxon>Euteleostomi</taxon>
        <taxon>Actinopterygii</taxon>
        <taxon>Neopterygii</taxon>
        <taxon>Teleostei</taxon>
        <taxon>Ostariophysi</taxon>
        <taxon>Characiformes</taxon>
        <taxon>Characoidei</taxon>
        <taxon>Pygocentrus</taxon>
    </lineage>
</organism>
<keyword evidence="8" id="KW-0378">Hydrolase</keyword>
<dbReference type="PANTHER" id="PTHR15822:SF4">
    <property type="entry name" value="TYROSYL-DNA PHOSPHODIESTERASE 2"/>
    <property type="match status" value="1"/>
</dbReference>
<dbReference type="GO" id="GO:0004518">
    <property type="term" value="F:nuclease activity"/>
    <property type="evidence" value="ECO:0007669"/>
    <property type="project" value="UniProtKB-KW"/>
</dbReference>
<feature type="domain" description="Endonuclease/exonuclease/phosphatase" evidence="14">
    <location>
        <begin position="203"/>
        <end position="437"/>
    </location>
</feature>
<keyword evidence="10" id="KW-0234">DNA repair</keyword>
<keyword evidence="6" id="KW-0479">Metal-binding</keyword>
<dbReference type="InterPro" id="IPR051547">
    <property type="entry name" value="TDP2-like"/>
</dbReference>
<evidence type="ECO:0000256" key="7">
    <source>
        <dbReference type="ARBA" id="ARBA00022763"/>
    </source>
</evidence>
<evidence type="ECO:0000256" key="4">
    <source>
        <dbReference type="ARBA" id="ARBA00017870"/>
    </source>
</evidence>
<dbReference type="GO" id="GO:0003697">
    <property type="term" value="F:single-stranded DNA binding"/>
    <property type="evidence" value="ECO:0007669"/>
    <property type="project" value="TreeGrafter"/>
</dbReference>
<sequence length="452" mass="50817">CVYNRSRNRNRAPHSVSADLQLIGKPKQRAAPVTQTPQRAGQELSAAVRCEGSGRISAITPTITVSRSHTYTGAPAGGDRDSSKSSEASKGHKKTGKKKKQGKKKHSAKGKDQTLTEETSAHQCVNSEHTQSRTTCDQSTQTETESTQTQATQTPPLQCTHTQSTESRSTQTSISKLTLKQLYEGQVSKGQDQASSADQLTVLTWNIDGLDGEDLKERIPSLLEYLGKYHVDVVLLQELIPPYLKILQDIMKDYEFLEGSDNGYFTAILLRRSRVELLESNIVKYPTTEMTRNLLMATAKFSGHQLCFMTSHLESLKISSQERLNQLRRVWKRMKEAADSQTVIFGGDTNLRDWEVKKLGGVPDGILDVWEMLGEPEDCRYTWDTVNNNNKEIPFPARLRFDRVYLRTAREGPQLRPDSMTLVGLEKLKCGRFTSDHWGILCTFSFQSQIEQ</sequence>
<dbReference type="CDD" id="cd09080">
    <property type="entry name" value="TDP2"/>
    <property type="match status" value="1"/>
</dbReference>
<keyword evidence="16" id="KW-1185">Reference proteome</keyword>
<evidence type="ECO:0000256" key="12">
    <source>
        <dbReference type="ARBA" id="ARBA00031304"/>
    </source>
</evidence>
<dbReference type="Ensembl" id="ENSPNAT00000037972.2">
    <property type="protein sequence ID" value="ENSPNAP00000016049.2"/>
    <property type="gene ID" value="ENSPNAG00000022162.2"/>
</dbReference>
<evidence type="ECO:0000256" key="5">
    <source>
        <dbReference type="ARBA" id="ARBA00022722"/>
    </source>
</evidence>
<comment type="subcellular location">
    <subcellularLocation>
        <location evidence="3">Nucleus</location>
        <location evidence="3">PML body</location>
    </subcellularLocation>
</comment>
<dbReference type="PANTHER" id="PTHR15822">
    <property type="entry name" value="TRAF AND TNF RECEPTOR-ASSOCIATED PROTEIN"/>
    <property type="match status" value="1"/>
</dbReference>
<dbReference type="AlphaFoldDB" id="A0A3B4CZQ6"/>
<dbReference type="Proteomes" id="UP001501920">
    <property type="component" value="Chromosome 3"/>
</dbReference>
<comment type="cofactor">
    <cofactor evidence="1">
        <name>Mn(2+)</name>
        <dbReference type="ChEBI" id="CHEBI:29035"/>
    </cofactor>
</comment>
<evidence type="ECO:0000256" key="6">
    <source>
        <dbReference type="ARBA" id="ARBA00022723"/>
    </source>
</evidence>
<evidence type="ECO:0000259" key="14">
    <source>
        <dbReference type="Pfam" id="PF03372"/>
    </source>
</evidence>
<dbReference type="GO" id="GO:0046872">
    <property type="term" value="F:metal ion binding"/>
    <property type="evidence" value="ECO:0007669"/>
    <property type="project" value="UniProtKB-KW"/>
</dbReference>
<evidence type="ECO:0000256" key="8">
    <source>
        <dbReference type="ARBA" id="ARBA00022801"/>
    </source>
</evidence>
<keyword evidence="11" id="KW-0539">Nucleus</keyword>
<evidence type="ECO:0000256" key="2">
    <source>
        <dbReference type="ARBA" id="ARBA00001946"/>
    </source>
</evidence>
<evidence type="ECO:0000256" key="3">
    <source>
        <dbReference type="ARBA" id="ARBA00004322"/>
    </source>
</evidence>
<feature type="region of interest" description="Disordered" evidence="13">
    <location>
        <begin position="1"/>
        <end position="45"/>
    </location>
</feature>
<keyword evidence="9" id="KW-0460">Magnesium</keyword>
<feature type="region of interest" description="Disordered" evidence="13">
    <location>
        <begin position="67"/>
        <end position="173"/>
    </location>
</feature>
<evidence type="ECO:0000256" key="10">
    <source>
        <dbReference type="ARBA" id="ARBA00023204"/>
    </source>
</evidence>
<dbReference type="GO" id="GO:0005737">
    <property type="term" value="C:cytoplasm"/>
    <property type="evidence" value="ECO:0007669"/>
    <property type="project" value="TreeGrafter"/>
</dbReference>
<dbReference type="InterPro" id="IPR036691">
    <property type="entry name" value="Endo/exonu/phosph_ase_sf"/>
</dbReference>
<proteinExistence type="predicted"/>
<evidence type="ECO:0000313" key="15">
    <source>
        <dbReference type="Ensembl" id="ENSPNAP00000016049.2"/>
    </source>
</evidence>
<evidence type="ECO:0000256" key="1">
    <source>
        <dbReference type="ARBA" id="ARBA00001936"/>
    </source>
</evidence>
<evidence type="ECO:0000313" key="16">
    <source>
        <dbReference type="Proteomes" id="UP001501920"/>
    </source>
</evidence>
<evidence type="ECO:0000256" key="11">
    <source>
        <dbReference type="ARBA" id="ARBA00023242"/>
    </source>
</evidence>
<reference evidence="15" key="2">
    <citation type="submission" date="2025-08" db="UniProtKB">
        <authorList>
            <consortium name="Ensembl"/>
        </authorList>
    </citation>
    <scope>IDENTIFICATION</scope>
</reference>
<dbReference type="FunFam" id="3.60.10.10:FF:000024">
    <property type="entry name" value="Tyrosyl-DNA phosphodiesterase 2"/>
    <property type="match status" value="1"/>
</dbReference>
<feature type="compositionally biased region" description="Basic residues" evidence="13">
    <location>
        <begin position="1"/>
        <end position="12"/>
    </location>
</feature>
<feature type="compositionally biased region" description="Polar residues" evidence="13">
    <location>
        <begin position="116"/>
        <end position="133"/>
    </location>
</feature>
<dbReference type="Pfam" id="PF03372">
    <property type="entry name" value="Exo_endo_phos"/>
    <property type="match status" value="1"/>
</dbReference>
<evidence type="ECO:0000256" key="9">
    <source>
        <dbReference type="ARBA" id="ARBA00022842"/>
    </source>
</evidence>
<protein>
    <recommendedName>
        <fullName evidence="4">Tyrosyl-DNA phosphodiesterase 2</fullName>
    </recommendedName>
    <alternativeName>
        <fullName evidence="12">5'-tyrosyl-DNA phosphodiesterase</fullName>
    </alternativeName>
</protein>
<evidence type="ECO:0000256" key="13">
    <source>
        <dbReference type="SAM" id="MobiDB-lite"/>
    </source>
</evidence>
<accession>A0A3B4CZQ6</accession>
<name>A0A3B4CZQ6_PYGNA</name>
<dbReference type="GO" id="GO:0006302">
    <property type="term" value="P:double-strand break repair"/>
    <property type="evidence" value="ECO:0007669"/>
    <property type="project" value="TreeGrafter"/>
</dbReference>
<dbReference type="GeneTree" id="ENSGT00390000014242"/>
<keyword evidence="5" id="KW-0540">Nuclease</keyword>
<dbReference type="SUPFAM" id="SSF56219">
    <property type="entry name" value="DNase I-like"/>
    <property type="match status" value="1"/>
</dbReference>
<dbReference type="STRING" id="42514.ENSPNAP00000016049"/>
<dbReference type="GO" id="GO:0070260">
    <property type="term" value="F:5'-tyrosyl-DNA phosphodiesterase activity"/>
    <property type="evidence" value="ECO:0007669"/>
    <property type="project" value="TreeGrafter"/>
</dbReference>
<dbReference type="Gene3D" id="3.60.10.10">
    <property type="entry name" value="Endonuclease/exonuclease/phosphatase"/>
    <property type="match status" value="1"/>
</dbReference>